<gene>
    <name evidence="1" type="ORF">GWI33_016688</name>
</gene>
<reference evidence="1" key="1">
    <citation type="submission" date="2020-08" db="EMBL/GenBank/DDBJ databases">
        <title>Genome sequencing and assembly of the red palm weevil Rhynchophorus ferrugineus.</title>
        <authorList>
            <person name="Dias G.B."/>
            <person name="Bergman C.M."/>
            <person name="Manee M."/>
        </authorList>
    </citation>
    <scope>NUCLEOTIDE SEQUENCE</scope>
    <source>
        <strain evidence="1">AA-2017</strain>
        <tissue evidence="1">Whole larva</tissue>
    </source>
</reference>
<sequence>MAGSCVYLFFVINYECGDRSMNTDSQLGNEQGPVWPSVPSVRSRRLSHRAWTDSTRRLSHSCRSDEDRTVISVRPERPPVMFIIPYRGFMVFNCVSVTARTIFGSLSLYFRYNSAASLIKNAKAIGWRLPIRGMSAVGVNLDKNGRGWPYKGNERFDILSVRKKGKTTTVHQWKRRRDLA</sequence>
<proteinExistence type="predicted"/>
<organism evidence="1 2">
    <name type="scientific">Rhynchophorus ferrugineus</name>
    <name type="common">Red palm weevil</name>
    <name type="synonym">Curculio ferrugineus</name>
    <dbReference type="NCBI Taxonomy" id="354439"/>
    <lineage>
        <taxon>Eukaryota</taxon>
        <taxon>Metazoa</taxon>
        <taxon>Ecdysozoa</taxon>
        <taxon>Arthropoda</taxon>
        <taxon>Hexapoda</taxon>
        <taxon>Insecta</taxon>
        <taxon>Pterygota</taxon>
        <taxon>Neoptera</taxon>
        <taxon>Endopterygota</taxon>
        <taxon>Coleoptera</taxon>
        <taxon>Polyphaga</taxon>
        <taxon>Cucujiformia</taxon>
        <taxon>Curculionidae</taxon>
        <taxon>Dryophthorinae</taxon>
        <taxon>Rhynchophorus</taxon>
    </lineage>
</organism>
<accession>A0A834HWY8</accession>
<dbReference type="EMBL" id="JAACXV010014111">
    <property type="protein sequence ID" value="KAF7270362.1"/>
    <property type="molecule type" value="Genomic_DNA"/>
</dbReference>
<evidence type="ECO:0000313" key="2">
    <source>
        <dbReference type="Proteomes" id="UP000625711"/>
    </source>
</evidence>
<name>A0A834HWY8_RHYFE</name>
<dbReference type="Proteomes" id="UP000625711">
    <property type="component" value="Unassembled WGS sequence"/>
</dbReference>
<comment type="caution">
    <text evidence="1">The sequence shown here is derived from an EMBL/GenBank/DDBJ whole genome shotgun (WGS) entry which is preliminary data.</text>
</comment>
<keyword evidence="2" id="KW-1185">Reference proteome</keyword>
<dbReference type="AlphaFoldDB" id="A0A834HWY8"/>
<evidence type="ECO:0000313" key="1">
    <source>
        <dbReference type="EMBL" id="KAF7270362.1"/>
    </source>
</evidence>
<protein>
    <submittedName>
        <fullName evidence="1">Uncharacterized protein</fullName>
    </submittedName>
</protein>